<dbReference type="GO" id="GO:0052689">
    <property type="term" value="F:carboxylic ester hydrolase activity"/>
    <property type="evidence" value="ECO:0007669"/>
    <property type="project" value="TreeGrafter"/>
</dbReference>
<comment type="caution">
    <text evidence="2">The sequence shown here is derived from an EMBL/GenBank/DDBJ whole genome shotgun (WGS) entry which is preliminary data.</text>
</comment>
<dbReference type="InterPro" id="IPR053145">
    <property type="entry name" value="AB_hydrolase_Est10"/>
</dbReference>
<feature type="domain" description="Serine aminopeptidase S33" evidence="1">
    <location>
        <begin position="74"/>
        <end position="171"/>
    </location>
</feature>
<dbReference type="InterPro" id="IPR022742">
    <property type="entry name" value="Hydrolase_4"/>
</dbReference>
<reference evidence="2" key="1">
    <citation type="submission" date="2020-07" db="EMBL/GenBank/DDBJ databases">
        <title>Huge and variable diversity of episymbiotic CPR bacteria and DPANN archaea in groundwater ecosystems.</title>
        <authorList>
            <person name="He C.Y."/>
            <person name="Keren R."/>
            <person name="Whittaker M."/>
            <person name="Farag I.F."/>
            <person name="Doudna J."/>
            <person name="Cate J.H.D."/>
            <person name="Banfield J.F."/>
        </authorList>
    </citation>
    <scope>NUCLEOTIDE SEQUENCE</scope>
    <source>
        <strain evidence="2">NC_groundwater_928_Pr1_S-0.2um_72_17</strain>
    </source>
</reference>
<gene>
    <name evidence="2" type="ORF">HY076_08920</name>
</gene>
<dbReference type="PANTHER" id="PTHR43265">
    <property type="entry name" value="ESTERASE ESTD"/>
    <property type="match status" value="1"/>
</dbReference>
<dbReference type="AlphaFoldDB" id="A0A9D6L9P0"/>
<organism evidence="2 3">
    <name type="scientific">Eiseniibacteriota bacterium</name>
    <dbReference type="NCBI Taxonomy" id="2212470"/>
    <lineage>
        <taxon>Bacteria</taxon>
        <taxon>Candidatus Eiseniibacteriota</taxon>
    </lineage>
</organism>
<evidence type="ECO:0000313" key="3">
    <source>
        <dbReference type="Proteomes" id="UP000807850"/>
    </source>
</evidence>
<dbReference type="Proteomes" id="UP000807850">
    <property type="component" value="Unassembled WGS sequence"/>
</dbReference>
<dbReference type="InterPro" id="IPR029058">
    <property type="entry name" value="AB_hydrolase_fold"/>
</dbReference>
<dbReference type="SUPFAM" id="SSF53474">
    <property type="entry name" value="alpha/beta-Hydrolases"/>
    <property type="match status" value="1"/>
</dbReference>
<protein>
    <submittedName>
        <fullName evidence="2">Alpha/beta fold hydrolase</fullName>
    </submittedName>
</protein>
<accession>A0A9D6L9P0</accession>
<proteinExistence type="predicted"/>
<dbReference type="EMBL" id="JACQAY010000296">
    <property type="protein sequence ID" value="MBI3540379.1"/>
    <property type="molecule type" value="Genomic_DNA"/>
</dbReference>
<sequence>MAIARGAAAAAVALTLAGCASRAREVEITFRSSGATLEGTLSLPAGRRHPVAILFSGDGAHDRNGEPGAHGLPQRMAERLVASGIAVLRYDDPGAQLGSASRTLFCSYRVKLDDAHAAIAFVRSRHDLDPDRVVLVGHSEGAKTAVLLAAGDRRIAGIALIAGATAVNVDTLLMEQARLRPDGPAPMLRDLVHRIQSGASNVGSSTLTEFIREHLALPPREFLPRVACPVLILQGGNDPLVTPHHAEEAAAVMRAAGNRRVTVRVFPGLSHVLGRPVSGPPEAPSREAIDPVPIDTLAAWMHDVVATGGRN</sequence>
<dbReference type="Pfam" id="PF12146">
    <property type="entry name" value="Hydrolase_4"/>
    <property type="match status" value="1"/>
</dbReference>
<dbReference type="Gene3D" id="3.40.50.1820">
    <property type="entry name" value="alpha/beta hydrolase"/>
    <property type="match status" value="1"/>
</dbReference>
<evidence type="ECO:0000313" key="2">
    <source>
        <dbReference type="EMBL" id="MBI3540379.1"/>
    </source>
</evidence>
<dbReference type="PROSITE" id="PS51257">
    <property type="entry name" value="PROKAR_LIPOPROTEIN"/>
    <property type="match status" value="1"/>
</dbReference>
<name>A0A9D6L9P0_UNCEI</name>
<keyword evidence="2" id="KW-0378">Hydrolase</keyword>
<dbReference type="PANTHER" id="PTHR43265:SF1">
    <property type="entry name" value="ESTERASE ESTD"/>
    <property type="match status" value="1"/>
</dbReference>
<evidence type="ECO:0000259" key="1">
    <source>
        <dbReference type="Pfam" id="PF12146"/>
    </source>
</evidence>